<dbReference type="KEGG" id="cfer:D4Z93_08540"/>
<dbReference type="Proteomes" id="UP000266301">
    <property type="component" value="Chromosome"/>
</dbReference>
<feature type="region of interest" description="Disordered" evidence="1">
    <location>
        <begin position="128"/>
        <end position="158"/>
    </location>
</feature>
<evidence type="ECO:0000313" key="2">
    <source>
        <dbReference type="EMBL" id="AYD40574.1"/>
    </source>
</evidence>
<evidence type="ECO:0000256" key="1">
    <source>
        <dbReference type="SAM" id="MobiDB-lite"/>
    </source>
</evidence>
<protein>
    <submittedName>
        <fullName evidence="2">Sporulation protein YtfJ</fullName>
    </submittedName>
</protein>
<accession>A0A386H4L5</accession>
<proteinExistence type="predicted"/>
<dbReference type="PANTHER" id="PTHR39162:SF1">
    <property type="entry name" value="SPORULATION PROTEIN YTFJ"/>
    <property type="match status" value="1"/>
</dbReference>
<dbReference type="AlphaFoldDB" id="A0A386H4L5"/>
<dbReference type="InterPro" id="IPR014229">
    <property type="entry name" value="Spore_YtfJ"/>
</dbReference>
<gene>
    <name evidence="2" type="primary">ytfJ</name>
    <name evidence="2" type="ORF">D4Z93_08540</name>
</gene>
<reference evidence="2 3" key="1">
    <citation type="journal article" date="2019" name="Int. J. Syst. Evol. Microbiol.">
        <title>Clostridium fermenticellae sp. nov., isolated from the mud in a fermentation cellar for the production of the Chinese liquor, baijiu.</title>
        <authorList>
            <person name="Xu P.X."/>
            <person name="Chai L.J."/>
            <person name="Qiu T."/>
            <person name="Zhang X.J."/>
            <person name="Lu Z.M."/>
            <person name="Xiao C."/>
            <person name="Wang S.T."/>
            <person name="Shen C.H."/>
            <person name="Shi J.S."/>
            <person name="Xu Z.H."/>
        </authorList>
    </citation>
    <scope>NUCLEOTIDE SEQUENCE [LARGE SCALE GENOMIC DNA]</scope>
    <source>
        <strain evidence="2 3">JN500901</strain>
    </source>
</reference>
<dbReference type="Pfam" id="PF09579">
    <property type="entry name" value="Spore_YtfJ"/>
    <property type="match status" value="1"/>
</dbReference>
<dbReference type="NCBIfam" id="TIGR02874">
    <property type="entry name" value="spore_ytfJ"/>
    <property type="match status" value="1"/>
</dbReference>
<keyword evidence="3" id="KW-1185">Reference proteome</keyword>
<dbReference type="EMBL" id="CP032416">
    <property type="protein sequence ID" value="AYD40574.1"/>
    <property type="molecule type" value="Genomic_DNA"/>
</dbReference>
<organism evidence="2 3">
    <name type="scientific">Clostridium fermenticellae</name>
    <dbReference type="NCBI Taxonomy" id="2068654"/>
    <lineage>
        <taxon>Bacteria</taxon>
        <taxon>Bacillati</taxon>
        <taxon>Bacillota</taxon>
        <taxon>Clostridia</taxon>
        <taxon>Eubacteriales</taxon>
        <taxon>Clostridiaceae</taxon>
        <taxon>Clostridium</taxon>
    </lineage>
</organism>
<dbReference type="PIRSF" id="PIRSF021377">
    <property type="entry name" value="YtfJ"/>
    <property type="match status" value="1"/>
</dbReference>
<dbReference type="PANTHER" id="PTHR39162">
    <property type="entry name" value="GLL3345 PROTEIN"/>
    <property type="match status" value="1"/>
</dbReference>
<name>A0A386H4L5_9CLOT</name>
<dbReference type="RefSeq" id="WP_119972527.1">
    <property type="nucleotide sequence ID" value="NZ_CP032416.1"/>
</dbReference>
<evidence type="ECO:0000313" key="3">
    <source>
        <dbReference type="Proteomes" id="UP000266301"/>
    </source>
</evidence>
<sequence>METHPIENLMKSTMENLKDMIDVNTIVGDAVESKDGSLIIPISKVSFGFASGGSEFACSNTENSDSDYPFGGGSGAGVTVKPVAFLVISNGSVKLLSLDQKNTYEKLIDSVPQVMDFFKGICKDKHNNKCNKSEDNHTKDRTNETHYNSKDEDNREED</sequence>
<dbReference type="OrthoDB" id="9796262at2"/>